<dbReference type="GO" id="GO:0005886">
    <property type="term" value="C:plasma membrane"/>
    <property type="evidence" value="ECO:0007669"/>
    <property type="project" value="UniProtKB-SubCell"/>
</dbReference>
<feature type="transmembrane region" description="Helical" evidence="13">
    <location>
        <begin position="110"/>
        <end position="131"/>
    </location>
</feature>
<dbReference type="AlphaFoldDB" id="A0A913YZ81"/>
<evidence type="ECO:0000256" key="8">
    <source>
        <dbReference type="ARBA" id="ARBA00023170"/>
    </source>
</evidence>
<dbReference type="GO" id="GO:0004930">
    <property type="term" value="F:G protein-coupled receptor activity"/>
    <property type="evidence" value="ECO:0007669"/>
    <property type="project" value="UniProtKB-KW"/>
</dbReference>
<evidence type="ECO:0000256" key="7">
    <source>
        <dbReference type="ARBA" id="ARBA00023157"/>
    </source>
</evidence>
<dbReference type="PRINTS" id="PR01728">
    <property type="entry name" value="KISS1RECEPTR"/>
</dbReference>
<accession>A0A913YZ81</accession>
<evidence type="ECO:0000313" key="16">
    <source>
        <dbReference type="Proteomes" id="UP000887568"/>
    </source>
</evidence>
<evidence type="ECO:0000256" key="9">
    <source>
        <dbReference type="ARBA" id="ARBA00023180"/>
    </source>
</evidence>
<dbReference type="PROSITE" id="PS50262">
    <property type="entry name" value="G_PROTEIN_RECEP_F1_2"/>
    <property type="match status" value="1"/>
</dbReference>
<feature type="transmembrane region" description="Helical" evidence="13">
    <location>
        <begin position="73"/>
        <end position="98"/>
    </location>
</feature>
<feature type="domain" description="G-protein coupled receptors family 1 profile" evidence="14">
    <location>
        <begin position="52"/>
        <end position="315"/>
    </location>
</feature>
<feature type="transmembrane region" description="Helical" evidence="13">
    <location>
        <begin position="151"/>
        <end position="174"/>
    </location>
</feature>
<evidence type="ECO:0000256" key="3">
    <source>
        <dbReference type="ARBA" id="ARBA00022692"/>
    </source>
</evidence>
<evidence type="ECO:0000256" key="13">
    <source>
        <dbReference type="SAM" id="Phobius"/>
    </source>
</evidence>
<keyword evidence="8 11" id="KW-0675">Receptor</keyword>
<keyword evidence="7" id="KW-1015">Disulfide bond</keyword>
<keyword evidence="2" id="KW-1003">Cell membrane</keyword>
<dbReference type="InterPro" id="IPR017452">
    <property type="entry name" value="GPCR_Rhodpsn_7TM"/>
</dbReference>
<dbReference type="InterPro" id="IPR008103">
    <property type="entry name" value="KiSS_1_rcpt"/>
</dbReference>
<sequence length="356" mass="39794">MGYAELVADVIRNVTTTPAADLEEAGPGISHEVYSKLVPFIIGVITLVGLVGNSIVVYVIVCQGHLKTVTNYYIVNLAITDIFYLVFCAPFTASLYATTSWLFGQFMCKFVFYMMQVTAQATCATLTAMSIDRYYAITDPLKSLKTRTPRVAIVVSVVIWTGSALLAIPVAVYFNDVEFADGNETYQFCRATWPYPIFYPGYAVYCFVMLYVIPLSIIAVCYTIVLNRLWKTVAPTEESHAPVHLRILMQKRRVTRMILAVVLAFAACWIGVHVMSLWRGIDPDNFPKTNMVVFVYQVFAHLLSYLNSCVNPFVYAFMGGNFRKQMVRAFPFMKGKKNSATDGPSGSLIKSKSTQV</sequence>
<reference evidence="15" key="1">
    <citation type="submission" date="2022-11" db="UniProtKB">
        <authorList>
            <consortium name="EnsemblMetazoa"/>
        </authorList>
    </citation>
    <scope>IDENTIFICATION</scope>
</reference>
<dbReference type="RefSeq" id="XP_038045024.1">
    <property type="nucleotide sequence ID" value="XM_038189096.1"/>
</dbReference>
<feature type="transmembrane region" description="Helical" evidence="13">
    <location>
        <begin position="202"/>
        <end position="225"/>
    </location>
</feature>
<dbReference type="InterPro" id="IPR000276">
    <property type="entry name" value="GPCR_Rhodpsn"/>
</dbReference>
<dbReference type="SUPFAM" id="SSF81321">
    <property type="entry name" value="Family A G protein-coupled receptor-like"/>
    <property type="match status" value="1"/>
</dbReference>
<dbReference type="GeneID" id="119719613"/>
<dbReference type="OrthoDB" id="2132067at2759"/>
<evidence type="ECO:0000256" key="5">
    <source>
        <dbReference type="ARBA" id="ARBA00023040"/>
    </source>
</evidence>
<dbReference type="Gene3D" id="1.20.1070.10">
    <property type="entry name" value="Rhodopsin 7-helix transmembrane proteins"/>
    <property type="match status" value="1"/>
</dbReference>
<evidence type="ECO:0000256" key="11">
    <source>
        <dbReference type="RuleBase" id="RU000688"/>
    </source>
</evidence>
<dbReference type="OMA" id="ICTWIAS"/>
<evidence type="ECO:0000256" key="12">
    <source>
        <dbReference type="SAM" id="MobiDB-lite"/>
    </source>
</evidence>
<evidence type="ECO:0000259" key="14">
    <source>
        <dbReference type="PROSITE" id="PS50262"/>
    </source>
</evidence>
<organism evidence="15 16">
    <name type="scientific">Patiria miniata</name>
    <name type="common">Bat star</name>
    <name type="synonym">Asterina miniata</name>
    <dbReference type="NCBI Taxonomy" id="46514"/>
    <lineage>
        <taxon>Eukaryota</taxon>
        <taxon>Metazoa</taxon>
        <taxon>Echinodermata</taxon>
        <taxon>Eleutherozoa</taxon>
        <taxon>Asterozoa</taxon>
        <taxon>Asteroidea</taxon>
        <taxon>Valvatacea</taxon>
        <taxon>Valvatida</taxon>
        <taxon>Asterinidae</taxon>
        <taxon>Patiria</taxon>
    </lineage>
</organism>
<evidence type="ECO:0000256" key="4">
    <source>
        <dbReference type="ARBA" id="ARBA00022989"/>
    </source>
</evidence>
<evidence type="ECO:0000256" key="1">
    <source>
        <dbReference type="ARBA" id="ARBA00004651"/>
    </source>
</evidence>
<dbReference type="CDD" id="cd15095">
    <property type="entry name" value="7tmA_KiSS1R"/>
    <property type="match status" value="1"/>
</dbReference>
<feature type="transmembrane region" description="Helical" evidence="13">
    <location>
        <begin position="298"/>
        <end position="318"/>
    </location>
</feature>
<evidence type="ECO:0000256" key="10">
    <source>
        <dbReference type="ARBA" id="ARBA00023224"/>
    </source>
</evidence>
<keyword evidence="6 13" id="KW-0472">Membrane</keyword>
<dbReference type="Proteomes" id="UP000887568">
    <property type="component" value="Unplaced"/>
</dbReference>
<protein>
    <recommendedName>
        <fullName evidence="14">G-protein coupled receptors family 1 profile domain-containing protein</fullName>
    </recommendedName>
</protein>
<keyword evidence="3 11" id="KW-0812">Transmembrane</keyword>
<dbReference type="EnsemblMetazoa" id="XM_038189096.1">
    <property type="protein sequence ID" value="XP_038045024.1"/>
    <property type="gene ID" value="LOC119719613"/>
</dbReference>
<keyword evidence="5 11" id="KW-0297">G-protein coupled receptor</keyword>
<dbReference type="PRINTS" id="PR00237">
    <property type="entry name" value="GPCRRHODOPSN"/>
</dbReference>
<feature type="transmembrane region" description="Helical" evidence="13">
    <location>
        <begin position="37"/>
        <end position="61"/>
    </location>
</feature>
<dbReference type="PROSITE" id="PS00237">
    <property type="entry name" value="G_PROTEIN_RECEP_F1_1"/>
    <property type="match status" value="1"/>
</dbReference>
<evidence type="ECO:0000256" key="6">
    <source>
        <dbReference type="ARBA" id="ARBA00023136"/>
    </source>
</evidence>
<dbReference type="Pfam" id="PF00001">
    <property type="entry name" value="7tm_1"/>
    <property type="match status" value="1"/>
</dbReference>
<dbReference type="PANTHER" id="PTHR45695">
    <property type="entry name" value="LEUCOKININ RECEPTOR-RELATED"/>
    <property type="match status" value="1"/>
</dbReference>
<feature type="transmembrane region" description="Helical" evidence="13">
    <location>
        <begin position="257"/>
        <end position="278"/>
    </location>
</feature>
<comment type="subcellular location">
    <subcellularLocation>
        <location evidence="1">Cell membrane</location>
        <topology evidence="1">Multi-pass membrane protein</topology>
    </subcellularLocation>
</comment>
<keyword evidence="9" id="KW-0325">Glycoprotein</keyword>
<comment type="similarity">
    <text evidence="11">Belongs to the G-protein coupled receptor 1 family.</text>
</comment>
<evidence type="ECO:0000313" key="15">
    <source>
        <dbReference type="EnsemblMetazoa" id="XP_038045024.1"/>
    </source>
</evidence>
<keyword evidence="10 11" id="KW-0807">Transducer</keyword>
<dbReference type="SMART" id="SM01381">
    <property type="entry name" value="7TM_GPCR_Srsx"/>
    <property type="match status" value="1"/>
</dbReference>
<name>A0A913YZ81_PATMI</name>
<dbReference type="PANTHER" id="PTHR45695:SF23">
    <property type="entry name" value="GALANIN-LIKE G-PROTEIN COUPLED RECEPTOR NPR-9"/>
    <property type="match status" value="1"/>
</dbReference>
<feature type="region of interest" description="Disordered" evidence="12">
    <location>
        <begin position="336"/>
        <end position="356"/>
    </location>
</feature>
<feature type="compositionally biased region" description="Polar residues" evidence="12">
    <location>
        <begin position="338"/>
        <end position="356"/>
    </location>
</feature>
<evidence type="ECO:0000256" key="2">
    <source>
        <dbReference type="ARBA" id="ARBA00022475"/>
    </source>
</evidence>
<keyword evidence="16" id="KW-1185">Reference proteome</keyword>
<proteinExistence type="inferred from homology"/>
<keyword evidence="4 13" id="KW-1133">Transmembrane helix</keyword>